<dbReference type="InterPro" id="IPR030395">
    <property type="entry name" value="GP_PDE_dom"/>
</dbReference>
<dbReference type="Pfam" id="PF03009">
    <property type="entry name" value="GDPD"/>
    <property type="match status" value="1"/>
</dbReference>
<dbReference type="GO" id="GO:0006629">
    <property type="term" value="P:lipid metabolic process"/>
    <property type="evidence" value="ECO:0007669"/>
    <property type="project" value="InterPro"/>
</dbReference>
<dbReference type="EC" id="3.1.4.46" evidence="2"/>
<dbReference type="PANTHER" id="PTHR46211">
    <property type="entry name" value="GLYCEROPHOSPHORYL DIESTER PHOSPHODIESTERASE"/>
    <property type="match status" value="1"/>
</dbReference>
<dbReference type="EMBL" id="WSSB01000002">
    <property type="protein sequence ID" value="MXR35854.1"/>
    <property type="molecule type" value="Genomic_DNA"/>
</dbReference>
<dbReference type="SUPFAM" id="SSF51695">
    <property type="entry name" value="PLC-like phosphodiesterases"/>
    <property type="match status" value="1"/>
</dbReference>
<dbReference type="Gene3D" id="3.20.20.190">
    <property type="entry name" value="Phosphatidylinositol (PI) phosphodiesterase"/>
    <property type="match status" value="1"/>
</dbReference>
<dbReference type="PROSITE" id="PS51704">
    <property type="entry name" value="GP_PDE"/>
    <property type="match status" value="1"/>
</dbReference>
<organism evidence="2 3">
    <name type="scientific">Craterilacuibacter sinensis</name>
    <dbReference type="NCBI Taxonomy" id="2686017"/>
    <lineage>
        <taxon>Bacteria</taxon>
        <taxon>Pseudomonadati</taxon>
        <taxon>Pseudomonadota</taxon>
        <taxon>Betaproteobacteria</taxon>
        <taxon>Neisseriales</taxon>
        <taxon>Neisseriaceae</taxon>
        <taxon>Craterilacuibacter</taxon>
    </lineage>
</organism>
<gene>
    <name evidence="2" type="primary">ugpQ</name>
    <name evidence="2" type="ORF">GQF02_02550</name>
</gene>
<dbReference type="GO" id="GO:0008889">
    <property type="term" value="F:glycerophosphodiester phosphodiesterase activity"/>
    <property type="evidence" value="ECO:0007669"/>
    <property type="project" value="UniProtKB-EC"/>
</dbReference>
<keyword evidence="3" id="KW-1185">Reference proteome</keyword>
<dbReference type="InterPro" id="IPR017946">
    <property type="entry name" value="PLC-like_Pdiesterase_TIM-brl"/>
</dbReference>
<dbReference type="PANTHER" id="PTHR46211:SF1">
    <property type="entry name" value="GLYCEROPHOSPHODIESTER PHOSPHODIESTERASE, CYTOPLASMIC"/>
    <property type="match status" value="1"/>
</dbReference>
<dbReference type="NCBIfam" id="NF006989">
    <property type="entry name" value="PRK09454.1"/>
    <property type="match status" value="1"/>
</dbReference>
<evidence type="ECO:0000313" key="3">
    <source>
        <dbReference type="Proteomes" id="UP000467214"/>
    </source>
</evidence>
<keyword evidence="2" id="KW-0378">Hydrolase</keyword>
<name>A0A845BKP8_9NEIS</name>
<proteinExistence type="predicted"/>
<reference evidence="2 3" key="1">
    <citation type="submission" date="2019-12" db="EMBL/GenBank/DDBJ databases">
        <title>Neisseriaceae gen. nov. sp. Genome sequencing and assembly.</title>
        <authorList>
            <person name="Liu Z."/>
            <person name="Li A."/>
        </authorList>
    </citation>
    <scope>NUCLEOTIDE SEQUENCE [LARGE SCALE GENOMIC DNA]</scope>
    <source>
        <strain evidence="2 3">B2N2-7</strain>
    </source>
</reference>
<dbReference type="Proteomes" id="UP000467214">
    <property type="component" value="Unassembled WGS sequence"/>
</dbReference>
<evidence type="ECO:0000259" key="1">
    <source>
        <dbReference type="PROSITE" id="PS51704"/>
    </source>
</evidence>
<sequence length="258" mass="27998">MHLFEHPPVQAWPRLFAHRLGGALAPENTLAGLEISRQLGIMAVECDVKLSADGVPMLFHDEHLERTSNGQGLFALQDHAALTQLDAGAWFHPAFAGERIATLAALAEHTRHSGMRVNLEIKPCPGREQETGRIVAQQASLLWQGEHSLLMLSSFSLEALLAAKAAAPGLPRALLIENWPDDWPQQAQACAACALNANERDLSQERVLAVQHAGLALMAWTVNRPERAAELYGWGIDMLCSDRPERLQAIAAAAPALG</sequence>
<protein>
    <submittedName>
        <fullName evidence="2">Glycerophosphodiester phosphodiesterase</fullName>
        <ecNumber evidence="2">3.1.4.46</ecNumber>
    </submittedName>
</protein>
<accession>A0A845BKP8</accession>
<comment type="caution">
    <text evidence="2">The sequence shown here is derived from an EMBL/GenBank/DDBJ whole genome shotgun (WGS) entry which is preliminary data.</text>
</comment>
<dbReference type="AlphaFoldDB" id="A0A845BKP8"/>
<evidence type="ECO:0000313" key="2">
    <source>
        <dbReference type="EMBL" id="MXR35854.1"/>
    </source>
</evidence>
<dbReference type="RefSeq" id="WP_160794635.1">
    <property type="nucleotide sequence ID" value="NZ_WSSB01000002.1"/>
</dbReference>
<feature type="domain" description="GP-PDE" evidence="1">
    <location>
        <begin position="13"/>
        <end position="251"/>
    </location>
</feature>